<feature type="signal peptide" evidence="1">
    <location>
        <begin position="1"/>
        <end position="20"/>
    </location>
</feature>
<dbReference type="EMBL" id="JACHFD010000015">
    <property type="protein sequence ID" value="MBB5352702.1"/>
    <property type="molecule type" value="Genomic_DNA"/>
</dbReference>
<dbReference type="InterPro" id="IPR046715">
    <property type="entry name" value="DUF6607"/>
</dbReference>
<keyword evidence="1" id="KW-0732">Signal</keyword>
<evidence type="ECO:0008006" key="4">
    <source>
        <dbReference type="Google" id="ProtNLM"/>
    </source>
</evidence>
<dbReference type="RefSeq" id="WP_184019960.1">
    <property type="nucleotide sequence ID" value="NZ_JACHFD010000015.1"/>
</dbReference>
<keyword evidence="3" id="KW-1185">Reference proteome</keyword>
<dbReference type="AlphaFoldDB" id="A0A840V3Z2"/>
<reference evidence="2 3" key="1">
    <citation type="submission" date="2020-08" db="EMBL/GenBank/DDBJ databases">
        <title>Genomic Encyclopedia of Type Strains, Phase IV (KMG-IV): sequencing the most valuable type-strain genomes for metagenomic binning, comparative biology and taxonomic classification.</title>
        <authorList>
            <person name="Goeker M."/>
        </authorList>
    </citation>
    <scope>NUCLEOTIDE SEQUENCE [LARGE SCALE GENOMIC DNA]</scope>
    <source>
        <strain evidence="2 3">YC6886</strain>
    </source>
</reference>
<sequence>MNPSHSALAGLLVVIAPLTAAEPTSFEKDRAAILAMAGEFQVSFHFQETVPLQKDYTPTEKPYDESAFETVKLVEDEGTRITLQHLLQVGPTVVKHWAQTWTYEDSSILEFEGHHHWTVRQLDPETVRGTWTQKVTQIDDAPRYEGFAAWVHQGDSSTWTATAHRPKPRREKDRDDYDILFVTNRHTVTTNGWFHEQDNAKWRVRDGRQAPLCREAGLNTYRRIEGHDFAKANTYWQKTENFWKQVRDTWDQLVPPSGTIEVSPSSDLGRRFDVIGSLSEEAEDGEMPAAEEIRKSVASFLKITSEPSP</sequence>
<dbReference type="Proteomes" id="UP000557717">
    <property type="component" value="Unassembled WGS sequence"/>
</dbReference>
<protein>
    <recommendedName>
        <fullName evidence="4">Secreted protein</fullName>
    </recommendedName>
</protein>
<dbReference type="Pfam" id="PF20311">
    <property type="entry name" value="DUF6607"/>
    <property type="match status" value="1"/>
</dbReference>
<evidence type="ECO:0000256" key="1">
    <source>
        <dbReference type="SAM" id="SignalP"/>
    </source>
</evidence>
<name>A0A840V3Z2_9BACT</name>
<evidence type="ECO:0000313" key="3">
    <source>
        <dbReference type="Proteomes" id="UP000557717"/>
    </source>
</evidence>
<gene>
    <name evidence="2" type="ORF">HNR46_002950</name>
</gene>
<organism evidence="2 3">
    <name type="scientific">Haloferula luteola</name>
    <dbReference type="NCBI Taxonomy" id="595692"/>
    <lineage>
        <taxon>Bacteria</taxon>
        <taxon>Pseudomonadati</taxon>
        <taxon>Verrucomicrobiota</taxon>
        <taxon>Verrucomicrobiia</taxon>
        <taxon>Verrucomicrobiales</taxon>
        <taxon>Verrucomicrobiaceae</taxon>
        <taxon>Haloferula</taxon>
    </lineage>
</organism>
<accession>A0A840V3Z2</accession>
<proteinExistence type="predicted"/>
<evidence type="ECO:0000313" key="2">
    <source>
        <dbReference type="EMBL" id="MBB5352702.1"/>
    </source>
</evidence>
<feature type="chain" id="PRO_5032715308" description="Secreted protein" evidence="1">
    <location>
        <begin position="21"/>
        <end position="309"/>
    </location>
</feature>
<comment type="caution">
    <text evidence="2">The sequence shown here is derived from an EMBL/GenBank/DDBJ whole genome shotgun (WGS) entry which is preliminary data.</text>
</comment>